<proteinExistence type="predicted"/>
<evidence type="ECO:0000313" key="1">
    <source>
        <dbReference type="EMBL" id="MSD17194.1"/>
    </source>
</evidence>
<dbReference type="AlphaFoldDB" id="A0A844E6G2"/>
<accession>A0A844E6G2</accession>
<dbReference type="RefSeq" id="WP_154315078.1">
    <property type="nucleotide sequence ID" value="NZ_WKRA01000032.1"/>
</dbReference>
<evidence type="ECO:0000313" key="2">
    <source>
        <dbReference type="Proteomes" id="UP000431304"/>
    </source>
</evidence>
<sequence>MNDVNKNLRAFHLSIDELLKALAHSEDVNRTVAHTSLHAESGDITHLPKMKLRPENIWS</sequence>
<name>A0A844E6G2_EUBRA</name>
<gene>
    <name evidence="1" type="ORF">GKE72_14240</name>
</gene>
<reference evidence="1 2" key="1">
    <citation type="journal article" date="2019" name="Nat. Med.">
        <title>A library of human gut bacterial isolates paired with longitudinal multiomics data enables mechanistic microbiome research.</title>
        <authorList>
            <person name="Poyet M."/>
            <person name="Groussin M."/>
            <person name="Gibbons S.M."/>
            <person name="Avila-Pacheco J."/>
            <person name="Jiang X."/>
            <person name="Kearney S.M."/>
            <person name="Perrotta A.R."/>
            <person name="Berdy B."/>
            <person name="Zhao S."/>
            <person name="Lieberman T.D."/>
            <person name="Swanson P.K."/>
            <person name="Smith M."/>
            <person name="Roesemann S."/>
            <person name="Alexander J.E."/>
            <person name="Rich S.A."/>
            <person name="Livny J."/>
            <person name="Vlamakis H."/>
            <person name="Clish C."/>
            <person name="Bullock K."/>
            <person name="Deik A."/>
            <person name="Scott J."/>
            <person name="Pierce K.A."/>
            <person name="Xavier R.J."/>
            <person name="Alm E.J."/>
        </authorList>
    </citation>
    <scope>NUCLEOTIDE SEQUENCE [LARGE SCALE GENOMIC DNA]</scope>
    <source>
        <strain evidence="1 2">BIOML-A3</strain>
    </source>
</reference>
<dbReference type="Proteomes" id="UP000431304">
    <property type="component" value="Unassembled WGS sequence"/>
</dbReference>
<organism evidence="1 2">
    <name type="scientific">Eubacterium ramulus</name>
    <dbReference type="NCBI Taxonomy" id="39490"/>
    <lineage>
        <taxon>Bacteria</taxon>
        <taxon>Bacillati</taxon>
        <taxon>Bacillota</taxon>
        <taxon>Clostridia</taxon>
        <taxon>Eubacteriales</taxon>
        <taxon>Eubacteriaceae</taxon>
        <taxon>Eubacterium</taxon>
    </lineage>
</organism>
<protein>
    <submittedName>
        <fullName evidence="1">Uncharacterized protein</fullName>
    </submittedName>
</protein>
<dbReference type="EMBL" id="WKRA01000032">
    <property type="protein sequence ID" value="MSD17194.1"/>
    <property type="molecule type" value="Genomic_DNA"/>
</dbReference>
<comment type="caution">
    <text evidence="1">The sequence shown here is derived from an EMBL/GenBank/DDBJ whole genome shotgun (WGS) entry which is preliminary data.</text>
</comment>